<dbReference type="KEGG" id="whr:OG579_21695"/>
<feature type="domain" description="Metallo-beta-lactamase" evidence="1">
    <location>
        <begin position="13"/>
        <end position="209"/>
    </location>
</feature>
<dbReference type="InterPro" id="IPR050114">
    <property type="entry name" value="UPF0173_UPF0282_UlaG_hydrolase"/>
</dbReference>
<reference evidence="2 3" key="1">
    <citation type="submission" date="2022-10" db="EMBL/GenBank/DDBJ databases">
        <title>The complete genomes of actinobacterial strains from the NBC collection.</title>
        <authorList>
            <person name="Joergensen T.S."/>
            <person name="Alvarez Arevalo M."/>
            <person name="Sterndorff E.B."/>
            <person name="Faurdal D."/>
            <person name="Vuksanovic O."/>
            <person name="Mourched A.-S."/>
            <person name="Charusanti P."/>
            <person name="Shaw S."/>
            <person name="Blin K."/>
            <person name="Weber T."/>
        </authorList>
    </citation>
    <scope>NUCLEOTIDE SEQUENCE [LARGE SCALE GENOMIC DNA]</scope>
    <source>
        <strain evidence="2 3">NBC_00319</strain>
    </source>
</reference>
<dbReference type="EMBL" id="CP108021">
    <property type="protein sequence ID" value="WUM20253.1"/>
    <property type="molecule type" value="Genomic_DNA"/>
</dbReference>
<dbReference type="PANTHER" id="PTHR43546">
    <property type="entry name" value="UPF0173 METAL-DEPENDENT HYDROLASE MJ1163-RELATED"/>
    <property type="match status" value="1"/>
</dbReference>
<dbReference type="Gene3D" id="3.60.15.10">
    <property type="entry name" value="Ribonuclease Z/Hydroxyacylglutathione hydrolase-like"/>
    <property type="match status" value="1"/>
</dbReference>
<protein>
    <submittedName>
        <fullName evidence="2">MBL fold metallo-hydrolase</fullName>
    </submittedName>
</protein>
<dbReference type="Proteomes" id="UP001432128">
    <property type="component" value="Chromosome"/>
</dbReference>
<proteinExistence type="predicted"/>
<evidence type="ECO:0000259" key="1">
    <source>
        <dbReference type="SMART" id="SM00849"/>
    </source>
</evidence>
<organism evidence="2 3">
    <name type="scientific">Williamsia herbipolensis</name>
    <dbReference type="NCBI Taxonomy" id="1603258"/>
    <lineage>
        <taxon>Bacteria</taxon>
        <taxon>Bacillati</taxon>
        <taxon>Actinomycetota</taxon>
        <taxon>Actinomycetes</taxon>
        <taxon>Mycobacteriales</taxon>
        <taxon>Nocardiaceae</taxon>
        <taxon>Williamsia</taxon>
    </lineage>
</organism>
<dbReference type="RefSeq" id="WP_328857626.1">
    <property type="nucleotide sequence ID" value="NZ_CP108021.1"/>
</dbReference>
<keyword evidence="3" id="KW-1185">Reference proteome</keyword>
<dbReference type="InterPro" id="IPR001279">
    <property type="entry name" value="Metallo-B-lactamas"/>
</dbReference>
<accession>A0AAU4K2D6</accession>
<name>A0AAU4K2D6_9NOCA</name>
<dbReference type="SMART" id="SM00849">
    <property type="entry name" value="Lactamase_B"/>
    <property type="match status" value="1"/>
</dbReference>
<dbReference type="Pfam" id="PF12706">
    <property type="entry name" value="Lactamase_B_2"/>
    <property type="match status" value="1"/>
</dbReference>
<evidence type="ECO:0000313" key="2">
    <source>
        <dbReference type="EMBL" id="WUM20253.1"/>
    </source>
</evidence>
<dbReference type="PANTHER" id="PTHR43546:SF8">
    <property type="entry name" value="METALLO-BETA-LACTAMASE DOMAIN-CONTAINING PROTEIN"/>
    <property type="match status" value="1"/>
</dbReference>
<dbReference type="InterPro" id="IPR036866">
    <property type="entry name" value="RibonucZ/Hydroxyglut_hydro"/>
</dbReference>
<dbReference type="AlphaFoldDB" id="A0AAU4K2D6"/>
<gene>
    <name evidence="2" type="ORF">OG579_21695</name>
</gene>
<evidence type="ECO:0000313" key="3">
    <source>
        <dbReference type="Proteomes" id="UP001432128"/>
    </source>
</evidence>
<sequence length="262" mass="27381">MAAEPTVDVTWWGHSTVTVVDAGVRVLTDPVLTAGVAHLRRRRGPIPSAAARDADVVVVSHLHSDHLHVRSLAMLDPATPIVVPRGTRAAVPGIIRLRGRDVREVAVGEVVEIGGVEIRAVPARHDGRRHPLARHSVEPLGFVVTGSARTYFAGDTDIFPGMAEEVGDCDLALLPVGGWGPGLGEGHMDADRAAAAAGMLGARHAVPVHFGTFWPIGLSAVAPEEFLPPGARFVEAVTSAARDSATSVTTAHELVPGQSLSV</sequence>
<dbReference type="SUPFAM" id="SSF56281">
    <property type="entry name" value="Metallo-hydrolase/oxidoreductase"/>
    <property type="match status" value="1"/>
</dbReference>